<proteinExistence type="predicted"/>
<feature type="transmembrane region" description="Helical" evidence="2">
    <location>
        <begin position="67"/>
        <end position="86"/>
    </location>
</feature>
<comment type="caution">
    <text evidence="3">The sequence shown here is derived from an EMBL/GenBank/DDBJ whole genome shotgun (WGS) entry which is preliminary data.</text>
</comment>
<keyword evidence="2" id="KW-1133">Transmembrane helix</keyword>
<keyword evidence="4" id="KW-1185">Reference proteome</keyword>
<name>A0AA88Q6P1_9TELE</name>
<accession>A0AA88Q6P1</accession>
<keyword evidence="2" id="KW-0472">Membrane</keyword>
<dbReference type="Proteomes" id="UP001187343">
    <property type="component" value="Unassembled WGS sequence"/>
</dbReference>
<dbReference type="AlphaFoldDB" id="A0AA88Q6P1"/>
<organism evidence="3 4">
    <name type="scientific">Cirrhinus molitorella</name>
    <name type="common">mud carp</name>
    <dbReference type="NCBI Taxonomy" id="172907"/>
    <lineage>
        <taxon>Eukaryota</taxon>
        <taxon>Metazoa</taxon>
        <taxon>Chordata</taxon>
        <taxon>Craniata</taxon>
        <taxon>Vertebrata</taxon>
        <taxon>Euteleostomi</taxon>
        <taxon>Actinopterygii</taxon>
        <taxon>Neopterygii</taxon>
        <taxon>Teleostei</taxon>
        <taxon>Ostariophysi</taxon>
        <taxon>Cypriniformes</taxon>
        <taxon>Cyprinidae</taxon>
        <taxon>Labeoninae</taxon>
        <taxon>Labeonini</taxon>
        <taxon>Cirrhinus</taxon>
    </lineage>
</organism>
<protein>
    <recommendedName>
        <fullName evidence="5">Crumbs homolog 3b</fullName>
    </recommendedName>
</protein>
<dbReference type="EMBL" id="JAUYZG010000004">
    <property type="protein sequence ID" value="KAK2909400.1"/>
    <property type="molecule type" value="Genomic_DNA"/>
</dbReference>
<evidence type="ECO:0000256" key="1">
    <source>
        <dbReference type="SAM" id="MobiDB-lite"/>
    </source>
</evidence>
<keyword evidence="2" id="KW-0812">Transmembrane</keyword>
<evidence type="ECO:0000313" key="3">
    <source>
        <dbReference type="EMBL" id="KAK2909400.1"/>
    </source>
</evidence>
<sequence>MSFVSREQVWRVDALPDACSNNNNRSCSADITAVSQVSSLPKYILSLCLFLHVRVGSIMGSVSASGLLMPVLFLLVLALVLFSCVLRKRRQMEGSYQPSAEERKQAKNNGAERPGLTLPLPKEERLI</sequence>
<evidence type="ECO:0008006" key="5">
    <source>
        <dbReference type="Google" id="ProtNLM"/>
    </source>
</evidence>
<gene>
    <name evidence="3" type="ORF">Q8A67_005237</name>
</gene>
<evidence type="ECO:0000256" key="2">
    <source>
        <dbReference type="SAM" id="Phobius"/>
    </source>
</evidence>
<evidence type="ECO:0000313" key="4">
    <source>
        <dbReference type="Proteomes" id="UP001187343"/>
    </source>
</evidence>
<reference evidence="3" key="1">
    <citation type="submission" date="2023-08" db="EMBL/GenBank/DDBJ databases">
        <title>Chromosome-level Genome Assembly of mud carp (Cirrhinus molitorella).</title>
        <authorList>
            <person name="Liu H."/>
        </authorList>
    </citation>
    <scope>NUCLEOTIDE SEQUENCE</scope>
    <source>
        <strain evidence="3">Prfri</strain>
        <tissue evidence="3">Muscle</tissue>
    </source>
</reference>
<feature type="region of interest" description="Disordered" evidence="1">
    <location>
        <begin position="92"/>
        <end position="127"/>
    </location>
</feature>